<gene>
    <name evidence="3" type="primary">LOC111088171</name>
</gene>
<keyword evidence="1" id="KW-0732">Signal</keyword>
<dbReference type="Proteomes" id="UP000694941">
    <property type="component" value="Unplaced"/>
</dbReference>
<evidence type="ECO:0000256" key="1">
    <source>
        <dbReference type="SAM" id="SignalP"/>
    </source>
</evidence>
<feature type="chain" id="PRO_5047321332" evidence="1">
    <location>
        <begin position="17"/>
        <end position="87"/>
    </location>
</feature>
<sequence length="87" mass="10251">MYKLVVFALLVAVCSAQLIVPALHYGYTYPVSRYSRVDWKQPTKYIVPAVSTLTYTPYNYFGFPYHYGYGLHPYVELKKEEKEEKKE</sequence>
<proteinExistence type="predicted"/>
<dbReference type="GeneID" id="111088171"/>
<feature type="signal peptide" evidence="1">
    <location>
        <begin position="1"/>
        <end position="16"/>
    </location>
</feature>
<reference evidence="3" key="1">
    <citation type="submission" date="2025-08" db="UniProtKB">
        <authorList>
            <consortium name="RefSeq"/>
        </authorList>
    </citation>
    <scope>IDENTIFICATION</scope>
    <source>
        <tissue evidence="3">Muscle</tissue>
    </source>
</reference>
<organism evidence="2 3">
    <name type="scientific">Limulus polyphemus</name>
    <name type="common">Atlantic horseshoe crab</name>
    <dbReference type="NCBI Taxonomy" id="6850"/>
    <lineage>
        <taxon>Eukaryota</taxon>
        <taxon>Metazoa</taxon>
        <taxon>Ecdysozoa</taxon>
        <taxon>Arthropoda</taxon>
        <taxon>Chelicerata</taxon>
        <taxon>Merostomata</taxon>
        <taxon>Xiphosura</taxon>
        <taxon>Limulidae</taxon>
        <taxon>Limulus</taxon>
    </lineage>
</organism>
<dbReference type="RefSeq" id="XP_022253085.1">
    <property type="nucleotide sequence ID" value="XM_022397377.1"/>
</dbReference>
<name>A0ABM1TB29_LIMPO</name>
<accession>A0ABM1TB29</accession>
<evidence type="ECO:0000313" key="2">
    <source>
        <dbReference type="Proteomes" id="UP000694941"/>
    </source>
</evidence>
<keyword evidence="2" id="KW-1185">Reference proteome</keyword>
<evidence type="ECO:0000313" key="3">
    <source>
        <dbReference type="RefSeq" id="XP_022253085.1"/>
    </source>
</evidence>
<protein>
    <submittedName>
        <fullName evidence="3">Uncharacterized protein LOC111088171</fullName>
    </submittedName>
</protein>